<evidence type="ECO:0000313" key="5">
    <source>
        <dbReference type="Proteomes" id="UP001165063"/>
    </source>
</evidence>
<dbReference type="InterPro" id="IPR049362">
    <property type="entry name" value="TTI1_rpt"/>
</dbReference>
<evidence type="ECO:0000259" key="3">
    <source>
        <dbReference type="Pfam" id="PF24181"/>
    </source>
</evidence>
<evidence type="ECO:0000256" key="1">
    <source>
        <dbReference type="SAM" id="MobiDB-lite"/>
    </source>
</evidence>
<name>A0A9W7DD47_AMBMO</name>
<dbReference type="AlphaFoldDB" id="A0A9W7DD47"/>
<organism evidence="4 5">
    <name type="scientific">Ambrosiozyma monospora</name>
    <name type="common">Yeast</name>
    <name type="synonym">Endomycopsis monosporus</name>
    <dbReference type="NCBI Taxonomy" id="43982"/>
    <lineage>
        <taxon>Eukaryota</taxon>
        <taxon>Fungi</taxon>
        <taxon>Dikarya</taxon>
        <taxon>Ascomycota</taxon>
        <taxon>Saccharomycotina</taxon>
        <taxon>Pichiomycetes</taxon>
        <taxon>Pichiales</taxon>
        <taxon>Pichiaceae</taxon>
        <taxon>Ambrosiozyma</taxon>
    </lineage>
</organism>
<feature type="domain" description="TTI1 C-terminal TPR" evidence="3">
    <location>
        <begin position="895"/>
        <end position="1054"/>
    </location>
</feature>
<evidence type="ECO:0000259" key="2">
    <source>
        <dbReference type="Pfam" id="PF24173"/>
    </source>
</evidence>
<protein>
    <submittedName>
        <fullName evidence="4">Unnamed protein product</fullName>
    </submittedName>
</protein>
<feature type="region of interest" description="Disordered" evidence="1">
    <location>
        <begin position="916"/>
        <end position="955"/>
    </location>
</feature>
<dbReference type="Proteomes" id="UP001165063">
    <property type="component" value="Unassembled WGS sequence"/>
</dbReference>
<dbReference type="GO" id="GO:0005737">
    <property type="term" value="C:cytoplasm"/>
    <property type="evidence" value="ECO:0007669"/>
    <property type="project" value="TreeGrafter"/>
</dbReference>
<proteinExistence type="predicted"/>
<evidence type="ECO:0000313" key="4">
    <source>
        <dbReference type="EMBL" id="GMG21127.1"/>
    </source>
</evidence>
<gene>
    <name evidence="4" type="ORF">Amon01_000174600</name>
</gene>
<dbReference type="OrthoDB" id="6781668at2759"/>
<dbReference type="PANTHER" id="PTHR18460:SF3">
    <property type="entry name" value="TELO2-INTERACTING PROTEIN 1 HOMOLOG"/>
    <property type="match status" value="1"/>
</dbReference>
<comment type="caution">
    <text evidence="4">The sequence shown here is derived from an EMBL/GenBank/DDBJ whole genome shotgun (WGS) entry which is preliminary data.</text>
</comment>
<accession>A0A9W7DD47</accession>
<dbReference type="InterPro" id="IPR052587">
    <property type="entry name" value="TELO2-interacting_protein_1"/>
</dbReference>
<dbReference type="Pfam" id="PF24173">
    <property type="entry name" value="TPR_TTI1_N"/>
    <property type="match status" value="1"/>
</dbReference>
<dbReference type="Pfam" id="PF24181">
    <property type="entry name" value="TPR_TTI1_C"/>
    <property type="match status" value="1"/>
</dbReference>
<sequence length="1166" mass="131005">MNADLCNCRKGTTNYHPHITQINNFVLNSLSPMDVQSTENLGTRVFKDVKPYCVKLSQLTFSPNLAKTINNPGTSKQICDALKDLNKHLNDSISQHVNNDYSEKNLPTALADYVFVPITELLKLPSLGDTELEYTLSIINTLISYCWSSIGSLPKQMALQFFPLLTFLIGGSPNDSKMKQHSDETLSNGVHCIQSLLKGCQNQGGSFCKSIFEDTKMMPCLGHLISVLLDVVLSCSSTDVQITALDTLKLLYQLLNDGEILSFVLPGTISSMSKLMIKNPHYQVTIKALEVIRVIVSCCFNDVDLDVHKKHVQTIEDLKDSFAPVDDDESTENDFKVFIPENVGKRHRTTAWLRATSYQLQKGFKVILNIKEEKLSRHAVRQALFDLIISIFANCFKSCEVMLPTLFNTLTDVCCSDVMFHDILIASMKASVNFADFKLLLDDSLVKDLDKLSFVLSSPDTTKILSLFNRLTFFTTTMCNLDFMDEVSTERLINTLNDELAFLLQLANSSNAKKKITAGSLTSIVTDKKKSYSTEMKLISSNYLGTGLDFEEPVLVSIFDGIFDKDVEAALLQLLKSLSNSPTICHVLDQLSLNGETMNNQINNTIQQSTSIWLSTTILSFKDVTRPKTVDPVDEFMQFDDSDNDDSESIRTVTDDADELTVVLQNNVYASLEKSYEVLDLVSTESKGSLGSIKATIMALSTIGNACVILGDSFQDELVDYLYPVIDNLASSNDLVRGEAQSVAMTIANQLYDGSVQKLIFENADYLVDALSNRLTGDTLTPRTPIVLNVLIRIGGIEILNQLKDLIVTIFTLLDLYHAYSSLTEGFFSVFNEIIDQVYKHYFRDFDFEKLEKDLEEDDVNYAYPWGATCLEDAFEFVSRKFEVPEDILENDEDGDSDDEDIPDEVLKRNKFLNIDSDDEDQSDRSELESIDTNFDPDKQHPTIEPDEDDGDKWTSPIDTGMYSTLLKMFTYAERLCKSSSSTVSIAALTLIDKLVPILATQKSKLLPIIAQTWQIIVSFLLESEDFRIIEMSLKVLGKFIKFGNTFLTSRVINLYGPIQKNVIFRRLVDRQMSIYKSKKAGTKGKKIVNQTSTSVNWDIKLYNSLSEFLIFTLVKFGRFIPTSSATIAINMTLPFTDSPKAYGFHEDLAIFLQDNYFDEDNDNSL</sequence>
<dbReference type="InterPro" id="IPR016024">
    <property type="entry name" value="ARM-type_fold"/>
</dbReference>
<keyword evidence="5" id="KW-1185">Reference proteome</keyword>
<dbReference type="InterPro" id="IPR057566">
    <property type="entry name" value="TPR_TTI1_N"/>
</dbReference>
<reference evidence="4" key="1">
    <citation type="submission" date="2023-04" db="EMBL/GenBank/DDBJ databases">
        <title>Ambrosiozyma monospora NBRC 1965.</title>
        <authorList>
            <person name="Ichikawa N."/>
            <person name="Sato H."/>
            <person name="Tonouchi N."/>
        </authorList>
    </citation>
    <scope>NUCLEOTIDE SEQUENCE</scope>
    <source>
        <strain evidence="4">NBRC 1965</strain>
    </source>
</reference>
<dbReference type="EMBL" id="BSXU01000565">
    <property type="protein sequence ID" value="GMG21127.1"/>
    <property type="molecule type" value="Genomic_DNA"/>
</dbReference>
<dbReference type="SUPFAM" id="SSF48371">
    <property type="entry name" value="ARM repeat"/>
    <property type="match status" value="1"/>
</dbReference>
<dbReference type="PANTHER" id="PTHR18460">
    <property type="entry name" value="TEL2 INTERACTING PROTEIN 1 TTI1 FAMILY MEMBER"/>
    <property type="match status" value="1"/>
</dbReference>
<dbReference type="InterPro" id="IPR057567">
    <property type="entry name" value="TPR_TTI1_C"/>
</dbReference>
<feature type="domain" description="TTI1 N-terminal TPR" evidence="2">
    <location>
        <begin position="46"/>
        <end position="411"/>
    </location>
</feature>
<dbReference type="Pfam" id="PF21547">
    <property type="entry name" value="TTI1"/>
    <property type="match status" value="1"/>
</dbReference>